<name>A0ABP8RY33_9PSEU</name>
<accession>A0ABP8RY33</accession>
<dbReference type="PANTHER" id="PTHR48228:SF5">
    <property type="entry name" value="ALPHA-METHYLACYL-COA RACEMASE"/>
    <property type="match status" value="1"/>
</dbReference>
<feature type="region of interest" description="Disordered" evidence="1">
    <location>
        <begin position="380"/>
        <end position="403"/>
    </location>
</feature>
<dbReference type="GO" id="GO:0016740">
    <property type="term" value="F:transferase activity"/>
    <property type="evidence" value="ECO:0007669"/>
    <property type="project" value="UniProtKB-KW"/>
</dbReference>
<evidence type="ECO:0000256" key="1">
    <source>
        <dbReference type="SAM" id="MobiDB-lite"/>
    </source>
</evidence>
<evidence type="ECO:0000313" key="2">
    <source>
        <dbReference type="EMBL" id="GAA4553056.1"/>
    </source>
</evidence>
<dbReference type="Pfam" id="PF02515">
    <property type="entry name" value="CoA_transf_3"/>
    <property type="match status" value="1"/>
</dbReference>
<sequence length="418" mass="41630">MGARADWLASGVVALTGHADGPPLVPPGRAASVAAALGALFDVDGAALLGERAALTGWGRRGRISVGGACRLLPLADGWAAVSCARPDDPALLGAVVEHPLPDDDPWPRLTDALAAMRGADLAERAELLGVGACPVPLSPGPTGPTAGSATSAPDRTPIAGLPERPGPVSVVVGAATSGSESAGEWPGGLATADPLDLRGRLVVSFAALWAGPLCAHLLARAGARVVTVETPQRPDGARRGEPRFHAVLHSGERSVVLDPARDRAALSSLVAAADVVIEASRPRALRGFGLSAEEAVARGATWISITAAGRASNRIGFGDDVAAGAGLVAVDHDGLPVFAGDAIADPLTGLTAAALVATRPGELHDVSMTAVVAATLDGTAGGPVDTAPPPRHRPVPAPGPELGADTAAVLAELGIRV</sequence>
<dbReference type="PANTHER" id="PTHR48228">
    <property type="entry name" value="SUCCINYL-COA--D-CITRAMALATE COA-TRANSFERASE"/>
    <property type="match status" value="1"/>
</dbReference>
<dbReference type="RefSeq" id="WP_345422811.1">
    <property type="nucleotide sequence ID" value="NZ_BAABGT010000075.1"/>
</dbReference>
<comment type="caution">
    <text evidence="2">The sequence shown here is derived from an EMBL/GenBank/DDBJ whole genome shotgun (WGS) entry which is preliminary data.</text>
</comment>
<proteinExistence type="predicted"/>
<keyword evidence="3" id="KW-1185">Reference proteome</keyword>
<reference evidence="3" key="1">
    <citation type="journal article" date="2019" name="Int. J. Syst. Evol. Microbiol.">
        <title>The Global Catalogue of Microorganisms (GCM) 10K type strain sequencing project: providing services to taxonomists for standard genome sequencing and annotation.</title>
        <authorList>
            <consortium name="The Broad Institute Genomics Platform"/>
            <consortium name="The Broad Institute Genome Sequencing Center for Infectious Disease"/>
            <person name="Wu L."/>
            <person name="Ma J."/>
        </authorList>
    </citation>
    <scope>NUCLEOTIDE SEQUENCE [LARGE SCALE GENOMIC DNA]</scope>
    <source>
        <strain evidence="3">JCM 17906</strain>
    </source>
</reference>
<evidence type="ECO:0000313" key="3">
    <source>
        <dbReference type="Proteomes" id="UP001501598"/>
    </source>
</evidence>
<keyword evidence="2" id="KW-0808">Transferase</keyword>
<protein>
    <submittedName>
        <fullName evidence="2">CoA transferase</fullName>
    </submittedName>
</protein>
<dbReference type="InterPro" id="IPR050509">
    <property type="entry name" value="CoA-transferase_III"/>
</dbReference>
<dbReference type="EMBL" id="BAABGT010000075">
    <property type="protein sequence ID" value="GAA4553056.1"/>
    <property type="molecule type" value="Genomic_DNA"/>
</dbReference>
<gene>
    <name evidence="2" type="ORF">GCM10023175_48090</name>
</gene>
<dbReference type="InterPro" id="IPR023606">
    <property type="entry name" value="CoA-Trfase_III_dom_1_sf"/>
</dbReference>
<dbReference type="Gene3D" id="3.40.50.10540">
    <property type="entry name" value="Crotonobetainyl-coa:carnitine coa-transferase, domain 1"/>
    <property type="match status" value="1"/>
</dbReference>
<dbReference type="InterPro" id="IPR003673">
    <property type="entry name" value="CoA-Trfase_fam_III"/>
</dbReference>
<dbReference type="Proteomes" id="UP001501598">
    <property type="component" value="Unassembled WGS sequence"/>
</dbReference>
<dbReference type="SUPFAM" id="SSF89796">
    <property type="entry name" value="CoA-transferase family III (CaiB/BaiF)"/>
    <property type="match status" value="2"/>
</dbReference>
<organism evidence="2 3">
    <name type="scientific">Pseudonocardia xishanensis</name>
    <dbReference type="NCBI Taxonomy" id="630995"/>
    <lineage>
        <taxon>Bacteria</taxon>
        <taxon>Bacillati</taxon>
        <taxon>Actinomycetota</taxon>
        <taxon>Actinomycetes</taxon>
        <taxon>Pseudonocardiales</taxon>
        <taxon>Pseudonocardiaceae</taxon>
        <taxon>Pseudonocardia</taxon>
    </lineage>
</organism>